<comment type="caution">
    <text evidence="3">The sequence shown here is derived from an EMBL/GenBank/DDBJ whole genome shotgun (WGS) entry which is preliminary data.</text>
</comment>
<evidence type="ECO:0000259" key="2">
    <source>
        <dbReference type="Pfam" id="PF21531"/>
    </source>
</evidence>
<dbReference type="Pfam" id="PF21531">
    <property type="entry name" value="Rv2175c_wHTH"/>
    <property type="match status" value="1"/>
</dbReference>
<dbReference type="Pfam" id="PF18367">
    <property type="entry name" value="Rv2175c_C"/>
    <property type="match status" value="1"/>
</dbReference>
<feature type="domain" description="Rv2175c C-terminal" evidence="1">
    <location>
        <begin position="67"/>
        <end position="121"/>
    </location>
</feature>
<gene>
    <name evidence="3" type="ORF">ACFFJD_02970</name>
</gene>
<dbReference type="RefSeq" id="WP_382360692.1">
    <property type="nucleotide sequence ID" value="NZ_JBHLWV010000011.1"/>
</dbReference>
<dbReference type="EMBL" id="JBHLWV010000011">
    <property type="protein sequence ID" value="MFC0313816.1"/>
    <property type="molecule type" value="Genomic_DNA"/>
</dbReference>
<dbReference type="Proteomes" id="UP001589783">
    <property type="component" value="Unassembled WGS sequence"/>
</dbReference>
<evidence type="ECO:0000259" key="1">
    <source>
        <dbReference type="Pfam" id="PF18367"/>
    </source>
</evidence>
<feature type="domain" description="DNA-binding protein Rv2175c wHTH" evidence="2">
    <location>
        <begin position="3"/>
        <end position="59"/>
    </location>
</feature>
<proteinExistence type="predicted"/>
<name>A0ABV6H4M2_9ACTN</name>
<dbReference type="InterPro" id="IPR048576">
    <property type="entry name" value="Rv2175c_wHTH"/>
</dbReference>
<sequence length="122" mass="13265">MSSLPLSIGILPDDAEVLSLDEAADRLGLSPNRVRTLIRDHNLLAASRDGVPVIPALFFGDDGGLAKHYEGLVTMLLDSGFNRDEALNWLFTVQEDLGMHPAQALHTHSAREVIRRGQALAL</sequence>
<reference evidence="3 4" key="1">
    <citation type="submission" date="2024-09" db="EMBL/GenBank/DDBJ databases">
        <authorList>
            <person name="Sun Q."/>
            <person name="Mori K."/>
        </authorList>
    </citation>
    <scope>NUCLEOTIDE SEQUENCE [LARGE SCALE GENOMIC DNA]</scope>
    <source>
        <strain evidence="3 4">CCM 7957</strain>
    </source>
</reference>
<dbReference type="InterPro" id="IPR041098">
    <property type="entry name" value="Rv2175c_C"/>
</dbReference>
<evidence type="ECO:0000313" key="3">
    <source>
        <dbReference type="EMBL" id="MFC0313816.1"/>
    </source>
</evidence>
<organism evidence="3 4">
    <name type="scientific">Gordonia phosphorivorans</name>
    <dbReference type="NCBI Taxonomy" id="1056982"/>
    <lineage>
        <taxon>Bacteria</taxon>
        <taxon>Bacillati</taxon>
        <taxon>Actinomycetota</taxon>
        <taxon>Actinomycetes</taxon>
        <taxon>Mycobacteriales</taxon>
        <taxon>Gordoniaceae</taxon>
        <taxon>Gordonia</taxon>
    </lineage>
</organism>
<evidence type="ECO:0000313" key="4">
    <source>
        <dbReference type="Proteomes" id="UP001589783"/>
    </source>
</evidence>
<keyword evidence="3" id="KW-0238">DNA-binding</keyword>
<protein>
    <submittedName>
        <fullName evidence="3">Rv2175c family DNA-binding protein</fullName>
    </submittedName>
</protein>
<dbReference type="GO" id="GO:0003677">
    <property type="term" value="F:DNA binding"/>
    <property type="evidence" value="ECO:0007669"/>
    <property type="project" value="UniProtKB-KW"/>
</dbReference>
<keyword evidence="4" id="KW-1185">Reference proteome</keyword>
<accession>A0ABV6H4M2</accession>